<comment type="caution">
    <text evidence="2">The sequence shown here is derived from an EMBL/GenBank/DDBJ whole genome shotgun (WGS) entry which is preliminary data.</text>
</comment>
<evidence type="ECO:0000259" key="1">
    <source>
        <dbReference type="Pfam" id="PF01370"/>
    </source>
</evidence>
<dbReference type="AlphaFoldDB" id="A0A117P5W8"/>
<gene>
    <name evidence="2" type="ORF">AQI70_20780</name>
</gene>
<dbReference type="SUPFAM" id="SSF51735">
    <property type="entry name" value="NAD(P)-binding Rossmann-fold domains"/>
    <property type="match status" value="1"/>
</dbReference>
<organism evidence="2 3">
    <name type="scientific">Streptomyces curacoi</name>
    <dbReference type="NCBI Taxonomy" id="146536"/>
    <lineage>
        <taxon>Bacteria</taxon>
        <taxon>Bacillati</taxon>
        <taxon>Actinomycetota</taxon>
        <taxon>Actinomycetes</taxon>
        <taxon>Kitasatosporales</taxon>
        <taxon>Streptomycetaceae</taxon>
        <taxon>Streptomyces</taxon>
    </lineage>
</organism>
<feature type="domain" description="NAD-dependent epimerase/dehydratase" evidence="1">
    <location>
        <begin position="21"/>
        <end position="241"/>
    </location>
</feature>
<dbReference type="InterPro" id="IPR051783">
    <property type="entry name" value="NAD(P)-dependent_oxidoreduct"/>
</dbReference>
<dbReference type="Gene3D" id="3.40.50.720">
    <property type="entry name" value="NAD(P)-binding Rossmann-like Domain"/>
    <property type="match status" value="1"/>
</dbReference>
<evidence type="ECO:0000313" key="2">
    <source>
        <dbReference type="EMBL" id="KUM73631.1"/>
    </source>
</evidence>
<dbReference type="Proteomes" id="UP000054024">
    <property type="component" value="Unassembled WGS sequence"/>
</dbReference>
<dbReference type="GO" id="GO:0005737">
    <property type="term" value="C:cytoplasm"/>
    <property type="evidence" value="ECO:0007669"/>
    <property type="project" value="TreeGrafter"/>
</dbReference>
<protein>
    <submittedName>
        <fullName evidence="2">Epimerase</fullName>
    </submittedName>
</protein>
<keyword evidence="3" id="KW-1185">Reference proteome</keyword>
<dbReference type="PANTHER" id="PTHR48079">
    <property type="entry name" value="PROTEIN YEEZ"/>
    <property type="match status" value="1"/>
</dbReference>
<name>A0A117P5W8_9ACTN</name>
<dbReference type="PANTHER" id="PTHR48079:SF6">
    <property type="entry name" value="NAD(P)-BINDING DOMAIN-CONTAINING PROTEIN-RELATED"/>
    <property type="match status" value="1"/>
</dbReference>
<dbReference type="STRING" id="146536.AQI70_20780"/>
<dbReference type="Pfam" id="PF01370">
    <property type="entry name" value="Epimerase"/>
    <property type="match status" value="1"/>
</dbReference>
<dbReference type="RefSeq" id="WP_062153075.1">
    <property type="nucleotide sequence ID" value="NZ_KQ947989.1"/>
</dbReference>
<evidence type="ECO:0000313" key="3">
    <source>
        <dbReference type="Proteomes" id="UP000054024"/>
    </source>
</evidence>
<dbReference type="InterPro" id="IPR001509">
    <property type="entry name" value="Epimerase_deHydtase"/>
</dbReference>
<dbReference type="GO" id="GO:0004029">
    <property type="term" value="F:aldehyde dehydrogenase (NAD+) activity"/>
    <property type="evidence" value="ECO:0007669"/>
    <property type="project" value="TreeGrafter"/>
</dbReference>
<accession>A0A117P5W8</accession>
<proteinExistence type="predicted"/>
<reference evidence="2 3" key="1">
    <citation type="submission" date="2015-10" db="EMBL/GenBank/DDBJ databases">
        <title>Draft genome sequence of Streptomyces curacoi DSM 40107, type strain for the species Streptomyces curacoi.</title>
        <authorList>
            <person name="Ruckert C."/>
            <person name="Winkler A."/>
            <person name="Kalinowski J."/>
            <person name="Kampfer P."/>
            <person name="Glaeser S."/>
        </authorList>
    </citation>
    <scope>NUCLEOTIDE SEQUENCE [LARGE SCALE GENOMIC DNA]</scope>
    <source>
        <strain evidence="2 3">DSM 40107</strain>
    </source>
</reference>
<dbReference type="EMBL" id="LMWJ01000015">
    <property type="protein sequence ID" value="KUM73631.1"/>
    <property type="molecule type" value="Genomic_DNA"/>
</dbReference>
<sequence>MTTNQSHESLQSPPSHQSQSILLAGAGGVLGRHITRALTEAGHKVTGLGRGRRNDLQADLMNRDALLRAVEGHHFDTVIHAATALSKPPMRHRDMHATNALRTDGTAHLIEAARATGARRFLAESMVFGYGYGDHGDHVITEADPFGPRGRSPELEGHIAAMRVKERLTFGATDMAGIALRFGLFYGPGGTDGLLPMLRKRQLPVPADHGRVLPWIELTDAARAVVAAVERERPGQAYNIADRTPMGFGAHVRCVAEEFGLPRPMTVPLWLMRPMSYAHTVMSTTLRVSTARAERELGWSPAHPTVHDGLAAMRAAEGLT</sequence>
<dbReference type="InterPro" id="IPR036291">
    <property type="entry name" value="NAD(P)-bd_dom_sf"/>
</dbReference>